<accession>A0A507FF98</accession>
<feature type="region of interest" description="Disordered" evidence="2">
    <location>
        <begin position="1083"/>
        <end position="1116"/>
    </location>
</feature>
<evidence type="ECO:0000313" key="4">
    <source>
        <dbReference type="Proteomes" id="UP000320333"/>
    </source>
</evidence>
<keyword evidence="4" id="KW-1185">Reference proteome</keyword>
<dbReference type="Gene3D" id="1.20.5.1700">
    <property type="match status" value="1"/>
</dbReference>
<sequence>MEASERVILLDRARKKLKKFQQRKSTVASASAPSAATSTSVNISNESPSNPNDSYIVSHRRSRRAEPPHSDPNIETAKIAASQRTTELETATAYLIQRQVSGTPIQSTKPYSSNYASPHSSIPLNVVPSPLNIESPFSPVDVCNNDTQNSIIPVPETAVKSSRAAIESISAEMKIQTDVIRNAAHQHDHGGFNAKSRLSFDNTDALKAVNASLVTESGIVSTLPVVSIPSEGIVGTRTLDSSLSPLVPIELHQRAVQNNDLSSPELTEQNADLRNDLDKSNHANKESAETPSLPKTKLHSMDHTLLEANSEFALSQQLSDFNQRLPEKSSTSAMPIPPNGAIPIEHFHHSTHQLQEVLQKAETLALENSQLVSDKTILTLQLESLRLQLQSMKSCHEQIEPTSHDVNYEQQKNQLQDLPNNQTQSSCGDCENLHEQFHSLKTEFSNYEQESRELESSLRTEISQLKRTLEESQQNASNEIASLQDHVSHLQEANIKLSRDLSAAQTVIAQEQTVQKRRSEDVLRKMVSEKEADVARNVELTHRVRELEECKRDLEGEISRGMNMSSQQETQARSLELMDQLKELQGVNKLLAKELDAARQQLDEKDGHAARIIELEESSKRLKKELEKRTNIAPVFYDGPAPPISPSLEASIQILELERSQAQSRIEKLVHQNQGLELSLLEAREAHAKEINSLNRSREDCQTRLLQLEGELKAWEFQKEAAISQLTCEVEKITHERDALGLQISELQGMLASKTVEPSEPVLSQAPQPPLSPNTLAIEVLQTENKELKGIVASLSDDLDEANNRHFDLSNKLKQQAQEFASKYESLYGSATTVPKAQYEKAVGQYSYKIESLQHALETTKDRFHDAQARSQSLLDNLMRTEAELARLRLSQADIGAALLQNGPATTQNDLIRSLQSRNDQLATEVMSLRNSLTETKEHLENLKMRALERESLVSSAAESLRELSDLRSQITRERETWNLKERSLYTATESVQHQYQFLLSDMNAIKKAIWETADRRNDGWSRGLSTERVEDVNVLSWVRWMCDAAQSLERTLEETHQVLDAQHEKMESVIAMSSVAGGSIDLPRNGAGVGRGGPGGNGRQSYIKKSHSRLDEVSSSSSSSAVSALIQWSKTVGEASNNSETYQNNESYSTLLLTQSATDDKHSGMDKMQSAMKKLLSRNVSLQQRLDAVEAQLQHQLATNAEIKKMFVENTVVGSIDMSQNAMLEQYNDALLEIGALRADVEHWRARHDEMEIIVENAVMEKVAEQARNEENAVHTAADTKKN</sequence>
<feature type="region of interest" description="Disordered" evidence="2">
    <location>
        <begin position="277"/>
        <end position="297"/>
    </location>
</feature>
<dbReference type="OrthoDB" id="2158469at2759"/>
<evidence type="ECO:0000313" key="3">
    <source>
        <dbReference type="EMBL" id="TPX74812.1"/>
    </source>
</evidence>
<dbReference type="PANTHER" id="PTHR23159:SF31">
    <property type="entry name" value="CENTROSOME-ASSOCIATED PROTEIN CEP250 ISOFORM X1"/>
    <property type="match status" value="1"/>
</dbReference>
<feature type="compositionally biased region" description="Polar residues" evidence="2">
    <location>
        <begin position="42"/>
        <end position="55"/>
    </location>
</feature>
<feature type="coiled-coil region" evidence="1">
    <location>
        <begin position="850"/>
        <end position="977"/>
    </location>
</feature>
<protein>
    <submittedName>
        <fullName evidence="3">Uncharacterized protein</fullName>
    </submittedName>
</protein>
<feature type="coiled-coil region" evidence="1">
    <location>
        <begin position="778"/>
        <end position="819"/>
    </location>
</feature>
<gene>
    <name evidence="3" type="ORF">CcCBS67573_g03920</name>
</gene>
<feature type="coiled-coil region" evidence="1">
    <location>
        <begin position="581"/>
        <end position="711"/>
    </location>
</feature>
<feature type="compositionally biased region" description="Gly residues" evidence="2">
    <location>
        <begin position="1088"/>
        <end position="1099"/>
    </location>
</feature>
<feature type="compositionally biased region" description="Low complexity" evidence="2">
    <location>
        <begin position="25"/>
        <end position="41"/>
    </location>
</feature>
<proteinExistence type="predicted"/>
<dbReference type="EMBL" id="QEAP01000107">
    <property type="protein sequence ID" value="TPX74812.1"/>
    <property type="molecule type" value="Genomic_DNA"/>
</dbReference>
<feature type="coiled-coil region" evidence="1">
    <location>
        <begin position="430"/>
        <end position="493"/>
    </location>
</feature>
<dbReference type="Proteomes" id="UP000320333">
    <property type="component" value="Unassembled WGS sequence"/>
</dbReference>
<feature type="compositionally biased region" description="Basic and acidic residues" evidence="2">
    <location>
        <begin position="277"/>
        <end position="288"/>
    </location>
</feature>
<evidence type="ECO:0000256" key="2">
    <source>
        <dbReference type="SAM" id="MobiDB-lite"/>
    </source>
</evidence>
<keyword evidence="1" id="KW-0175">Coiled coil</keyword>
<evidence type="ECO:0000256" key="1">
    <source>
        <dbReference type="SAM" id="Coils"/>
    </source>
</evidence>
<reference evidence="3 4" key="1">
    <citation type="journal article" date="2019" name="Sci. Rep.">
        <title>Comparative genomics of chytrid fungi reveal insights into the obligate biotrophic and pathogenic lifestyle of Synchytrium endobioticum.</title>
        <authorList>
            <person name="van de Vossenberg B.T.L.H."/>
            <person name="Warris S."/>
            <person name="Nguyen H.D.T."/>
            <person name="van Gent-Pelzer M.P.E."/>
            <person name="Joly D.L."/>
            <person name="van de Geest H.C."/>
            <person name="Bonants P.J.M."/>
            <person name="Smith D.S."/>
            <person name="Levesque C.A."/>
            <person name="van der Lee T.A.J."/>
        </authorList>
    </citation>
    <scope>NUCLEOTIDE SEQUENCE [LARGE SCALE GENOMIC DNA]</scope>
    <source>
        <strain evidence="3 4">CBS 675.73</strain>
    </source>
</reference>
<name>A0A507FF98_9FUNG</name>
<organism evidence="3 4">
    <name type="scientific">Chytriomyces confervae</name>
    <dbReference type="NCBI Taxonomy" id="246404"/>
    <lineage>
        <taxon>Eukaryota</taxon>
        <taxon>Fungi</taxon>
        <taxon>Fungi incertae sedis</taxon>
        <taxon>Chytridiomycota</taxon>
        <taxon>Chytridiomycota incertae sedis</taxon>
        <taxon>Chytridiomycetes</taxon>
        <taxon>Chytridiales</taxon>
        <taxon>Chytriomycetaceae</taxon>
        <taxon>Chytriomyces</taxon>
    </lineage>
</organism>
<feature type="coiled-coil region" evidence="1">
    <location>
        <begin position="1166"/>
        <end position="1200"/>
    </location>
</feature>
<dbReference type="PANTHER" id="PTHR23159">
    <property type="entry name" value="CENTROSOMAL PROTEIN 2"/>
    <property type="match status" value="1"/>
</dbReference>
<comment type="caution">
    <text evidence="3">The sequence shown here is derived from an EMBL/GenBank/DDBJ whole genome shotgun (WGS) entry which is preliminary data.</text>
</comment>
<feature type="region of interest" description="Disordered" evidence="2">
    <location>
        <begin position="19"/>
        <end position="83"/>
    </location>
</feature>